<dbReference type="Proteomes" id="UP000650833">
    <property type="component" value="Unassembled WGS sequence"/>
</dbReference>
<comment type="caution">
    <text evidence="2">The sequence shown here is derived from an EMBL/GenBank/DDBJ whole genome shotgun (WGS) entry which is preliminary data.</text>
</comment>
<dbReference type="AlphaFoldDB" id="A0A8H7QWG0"/>
<dbReference type="OrthoDB" id="2286425at2759"/>
<proteinExistence type="predicted"/>
<dbReference type="PANTHER" id="PTHR16172:SF41">
    <property type="entry name" value="MAJOR FACILITATOR SUPERFAMILY DOMAIN-CONTAINING PROTEIN 6-LIKE"/>
    <property type="match status" value="1"/>
</dbReference>
<gene>
    <name evidence="2" type="ORF">INT46_000444</name>
</gene>
<dbReference type="PANTHER" id="PTHR16172">
    <property type="entry name" value="MAJOR FACILITATOR SUPERFAMILY DOMAIN-CONTAINING PROTEIN 6-LIKE"/>
    <property type="match status" value="1"/>
</dbReference>
<keyword evidence="1" id="KW-0472">Membrane</keyword>
<evidence type="ECO:0000313" key="2">
    <source>
        <dbReference type="EMBL" id="KAG2199968.1"/>
    </source>
</evidence>
<keyword evidence="1" id="KW-1133">Transmembrane helix</keyword>
<dbReference type="EMBL" id="JAEPRC010000330">
    <property type="protein sequence ID" value="KAG2199968.1"/>
    <property type="molecule type" value="Genomic_DNA"/>
</dbReference>
<feature type="transmembrane region" description="Helical" evidence="1">
    <location>
        <begin position="494"/>
        <end position="515"/>
    </location>
</feature>
<feature type="transmembrane region" description="Helical" evidence="1">
    <location>
        <begin position="404"/>
        <end position="426"/>
    </location>
</feature>
<feature type="transmembrane region" description="Helical" evidence="1">
    <location>
        <begin position="34"/>
        <end position="56"/>
    </location>
</feature>
<dbReference type="InterPro" id="IPR036259">
    <property type="entry name" value="MFS_trans_sf"/>
</dbReference>
<feature type="transmembrane region" description="Helical" evidence="1">
    <location>
        <begin position="7"/>
        <end position="28"/>
    </location>
</feature>
<feature type="transmembrane region" description="Helical" evidence="1">
    <location>
        <begin position="536"/>
        <end position="556"/>
    </location>
</feature>
<sequence>MLFWTKLLTIAHATTTSVHPYLCLYYIHMLRFDILTISLLTACVFLLRVPASAFWIDLVDRRTPLHGVFTGLLTAIGTAGILLILSVPPTWVTIAALPVAIISSIFDGIFYQPLEVLIDSAIIKILGDYKILYENERQYGKWVSAIMTLGIGWSLDDDHDFDTLMVTILIGSVILFLLSLSTTVQATDPSLLGIVCNEIDETTPLAKHALQPTETSSSYIYYKPYSLFGERLSHISEEDASMLQRITTTNNSVSIRPLPRPASVCSGSSHFTNSTTNYYNQHLSSTTAAAAETEYEDSACFFHPIISSNHPSTTFHPSQHLNQYQINYELENSPPSFELARLPYPPVQSPVVVLIALIPGYNKNHPSYHLNSQLPNTVEEEYYHQCSIAAHHYQQQSKWILKSFICSILCLGIVFGMTQSLLYIYLHEILKFPMHLIGVIGLTTISADLLASKLVIKIIQRFSLPVIIGTAHIVLVSCAFTYTWLQPELVLTKVIVLILQFLQSLSFHSIWLLAAHQVDSVILTDHKRMMLKGSMAALYSSLGPAIGVIFMGYLVSSPTDDILGNYTFVYQYAVGLSVISGILSWEWSTTN</sequence>
<dbReference type="SUPFAM" id="SSF103473">
    <property type="entry name" value="MFS general substrate transporter"/>
    <property type="match status" value="1"/>
</dbReference>
<evidence type="ECO:0008006" key="4">
    <source>
        <dbReference type="Google" id="ProtNLM"/>
    </source>
</evidence>
<dbReference type="InterPro" id="IPR051717">
    <property type="entry name" value="MFS_MFSD6"/>
</dbReference>
<dbReference type="Gene3D" id="1.20.1250.20">
    <property type="entry name" value="MFS general substrate transporter like domains"/>
    <property type="match status" value="2"/>
</dbReference>
<feature type="transmembrane region" description="Helical" evidence="1">
    <location>
        <begin position="462"/>
        <end position="482"/>
    </location>
</feature>
<feature type="transmembrane region" description="Helical" evidence="1">
    <location>
        <begin position="161"/>
        <end position="180"/>
    </location>
</feature>
<dbReference type="GO" id="GO:0016020">
    <property type="term" value="C:membrane"/>
    <property type="evidence" value="ECO:0007669"/>
    <property type="project" value="TreeGrafter"/>
</dbReference>
<evidence type="ECO:0000256" key="1">
    <source>
        <dbReference type="SAM" id="Phobius"/>
    </source>
</evidence>
<reference evidence="2" key="1">
    <citation type="submission" date="2020-12" db="EMBL/GenBank/DDBJ databases">
        <title>Metabolic potential, ecology and presence of endohyphal bacteria is reflected in genomic diversity of Mucoromycotina.</title>
        <authorList>
            <person name="Muszewska A."/>
            <person name="Okrasinska A."/>
            <person name="Steczkiewicz K."/>
            <person name="Drgas O."/>
            <person name="Orlowska M."/>
            <person name="Perlinska-Lenart U."/>
            <person name="Aleksandrzak-Piekarczyk T."/>
            <person name="Szatraj K."/>
            <person name="Zielenkiewicz U."/>
            <person name="Pilsyk S."/>
            <person name="Malc E."/>
            <person name="Mieczkowski P."/>
            <person name="Kruszewska J.S."/>
            <person name="Biernat P."/>
            <person name="Pawlowska J."/>
        </authorList>
    </citation>
    <scope>NUCLEOTIDE SEQUENCE</scope>
    <source>
        <strain evidence="2">CBS 226.32</strain>
    </source>
</reference>
<keyword evidence="1" id="KW-0812">Transmembrane</keyword>
<protein>
    <recommendedName>
        <fullName evidence="4">Major facilitator superfamily associated domain-containing protein</fullName>
    </recommendedName>
</protein>
<feature type="transmembrane region" description="Helical" evidence="1">
    <location>
        <begin position="568"/>
        <end position="587"/>
    </location>
</feature>
<feature type="transmembrane region" description="Helical" evidence="1">
    <location>
        <begin position="432"/>
        <end position="450"/>
    </location>
</feature>
<accession>A0A8H7QWG0</accession>
<evidence type="ECO:0000313" key="3">
    <source>
        <dbReference type="Proteomes" id="UP000650833"/>
    </source>
</evidence>
<name>A0A8H7QWG0_9FUNG</name>
<feature type="transmembrane region" description="Helical" evidence="1">
    <location>
        <begin position="68"/>
        <end position="85"/>
    </location>
</feature>
<keyword evidence="3" id="KW-1185">Reference proteome</keyword>
<organism evidence="2 3">
    <name type="scientific">Mucor plumbeus</name>
    <dbReference type="NCBI Taxonomy" id="97098"/>
    <lineage>
        <taxon>Eukaryota</taxon>
        <taxon>Fungi</taxon>
        <taxon>Fungi incertae sedis</taxon>
        <taxon>Mucoromycota</taxon>
        <taxon>Mucoromycotina</taxon>
        <taxon>Mucoromycetes</taxon>
        <taxon>Mucorales</taxon>
        <taxon>Mucorineae</taxon>
        <taxon>Mucoraceae</taxon>
        <taxon>Mucor</taxon>
    </lineage>
</organism>